<dbReference type="Gene3D" id="1.25.40.10">
    <property type="entry name" value="Tetratricopeptide repeat domain"/>
    <property type="match status" value="2"/>
</dbReference>
<name>A0A919BN46_9GAMM</name>
<dbReference type="InterPro" id="IPR011990">
    <property type="entry name" value="TPR-like_helical_dom_sf"/>
</dbReference>
<organism evidence="3 4">
    <name type="scientific">Thalassotalea marina</name>
    <dbReference type="NCBI Taxonomy" id="1673741"/>
    <lineage>
        <taxon>Bacteria</taxon>
        <taxon>Pseudomonadati</taxon>
        <taxon>Pseudomonadota</taxon>
        <taxon>Gammaproteobacteria</taxon>
        <taxon>Alteromonadales</taxon>
        <taxon>Colwelliaceae</taxon>
        <taxon>Thalassotalea</taxon>
    </lineage>
</organism>
<evidence type="ECO:0000313" key="4">
    <source>
        <dbReference type="Proteomes" id="UP000623842"/>
    </source>
</evidence>
<gene>
    <name evidence="3" type="ORF">GCM10017161_31470</name>
</gene>
<dbReference type="Gene3D" id="3.40.50.2300">
    <property type="match status" value="1"/>
</dbReference>
<dbReference type="EMBL" id="BNCK01000007">
    <property type="protein sequence ID" value="GHG00489.1"/>
    <property type="molecule type" value="Genomic_DNA"/>
</dbReference>
<evidence type="ECO:0000313" key="3">
    <source>
        <dbReference type="EMBL" id="GHG00489.1"/>
    </source>
</evidence>
<dbReference type="CDD" id="cd17589">
    <property type="entry name" value="REC_TPR"/>
    <property type="match status" value="1"/>
</dbReference>
<dbReference type="PANTHER" id="PTHR43228:SF1">
    <property type="entry name" value="TWO-COMPONENT RESPONSE REGULATOR ARR22"/>
    <property type="match status" value="1"/>
</dbReference>
<reference evidence="3" key="1">
    <citation type="journal article" date="2014" name="Int. J. Syst. Evol. Microbiol.">
        <title>Complete genome sequence of Corynebacterium casei LMG S-19264T (=DSM 44701T), isolated from a smear-ripened cheese.</title>
        <authorList>
            <consortium name="US DOE Joint Genome Institute (JGI-PGF)"/>
            <person name="Walter F."/>
            <person name="Albersmeier A."/>
            <person name="Kalinowski J."/>
            <person name="Ruckert C."/>
        </authorList>
    </citation>
    <scope>NUCLEOTIDE SEQUENCE</scope>
    <source>
        <strain evidence="3">KCTC 42731</strain>
    </source>
</reference>
<reference evidence="3" key="2">
    <citation type="submission" date="2020-09" db="EMBL/GenBank/DDBJ databases">
        <authorList>
            <person name="Sun Q."/>
            <person name="Kim S."/>
        </authorList>
    </citation>
    <scope>NUCLEOTIDE SEQUENCE</scope>
    <source>
        <strain evidence="3">KCTC 42731</strain>
    </source>
</reference>
<dbReference type="SUPFAM" id="SSF48452">
    <property type="entry name" value="TPR-like"/>
    <property type="match status" value="2"/>
</dbReference>
<dbReference type="Proteomes" id="UP000623842">
    <property type="component" value="Unassembled WGS sequence"/>
</dbReference>
<proteinExistence type="predicted"/>
<dbReference type="Pfam" id="PF00072">
    <property type="entry name" value="Response_reg"/>
    <property type="match status" value="1"/>
</dbReference>
<sequence>MANIDYGDKRFLVVDNIKQSRDTLKIFAYSLGVLSVDTSYHAPDIMNLCETNSYDVVLLGYDLGENRKNGQQVLEELRSKNLLTRRCIVIMITAEVSQAMVLAALEHKPDEYLVKPYTIKDLSARLSRCFEKKHAMAGIYQALDNGDRKQVIHLCREHIAENTPYKLECLGIRSRQHFELKEYEQAKRIYKAYLGTPNCQWAAIGMGKIAMIEQDYFNAERYFSAVIDDNPFYLSAYDWLAKVQQLNSQPEKAEETLENALLVSPRSVSRLQKYAELCINNNNLDKATTALSKTNDLAYHSIHKKPENAIQFAEALIDHADDLSEFQIRRLNNKAFAVLGEMTRDFQANELKVIAQFLMARLHKKAKDDSLAKSALKEAERLLDVYKNVITIDGSFKIARSLIAMQRRGKAELLLERLAQAHPDNMEILSEVVAMSDRPISEQDKIAAQTALEVGVSLYKAKHYTLAIDKLNQALYHFPNHIGVKLNLLQVLLVSYETNNERIEDIRQARVLIKQFNELSPDSESYKRFLKLKSKYEALNTFRH</sequence>
<comment type="caution">
    <text evidence="1">Lacks conserved residue(s) required for the propagation of feature annotation.</text>
</comment>
<feature type="domain" description="Response regulatory" evidence="2">
    <location>
        <begin position="10"/>
        <end position="130"/>
    </location>
</feature>
<dbReference type="InterPro" id="IPR052048">
    <property type="entry name" value="ST_Response_Regulator"/>
</dbReference>
<dbReference type="AlphaFoldDB" id="A0A919BN46"/>
<dbReference type="SUPFAM" id="SSF52172">
    <property type="entry name" value="CheY-like"/>
    <property type="match status" value="1"/>
</dbReference>
<evidence type="ECO:0000256" key="1">
    <source>
        <dbReference type="PROSITE-ProRule" id="PRU00169"/>
    </source>
</evidence>
<dbReference type="InterPro" id="IPR001789">
    <property type="entry name" value="Sig_transdc_resp-reg_receiver"/>
</dbReference>
<dbReference type="PANTHER" id="PTHR43228">
    <property type="entry name" value="TWO-COMPONENT RESPONSE REGULATOR"/>
    <property type="match status" value="1"/>
</dbReference>
<dbReference type="PROSITE" id="PS50110">
    <property type="entry name" value="RESPONSE_REGULATORY"/>
    <property type="match status" value="1"/>
</dbReference>
<keyword evidence="4" id="KW-1185">Reference proteome</keyword>
<accession>A0A919BN46</accession>
<protein>
    <submittedName>
        <fullName evidence="3">Response regulator</fullName>
    </submittedName>
</protein>
<dbReference type="RefSeq" id="WP_189772547.1">
    <property type="nucleotide sequence ID" value="NZ_BNCK01000007.1"/>
</dbReference>
<comment type="caution">
    <text evidence="3">The sequence shown here is derived from an EMBL/GenBank/DDBJ whole genome shotgun (WGS) entry which is preliminary data.</text>
</comment>
<evidence type="ECO:0000259" key="2">
    <source>
        <dbReference type="PROSITE" id="PS50110"/>
    </source>
</evidence>
<dbReference type="SMART" id="SM00448">
    <property type="entry name" value="REC"/>
    <property type="match status" value="1"/>
</dbReference>
<dbReference type="GO" id="GO:0000160">
    <property type="term" value="P:phosphorelay signal transduction system"/>
    <property type="evidence" value="ECO:0007669"/>
    <property type="project" value="InterPro"/>
</dbReference>
<dbReference type="InterPro" id="IPR011006">
    <property type="entry name" value="CheY-like_superfamily"/>
</dbReference>